<dbReference type="InterPro" id="IPR025484">
    <property type="entry name" value="DUF4376"/>
</dbReference>
<dbReference type="Pfam" id="PF14301">
    <property type="entry name" value="DUF4376"/>
    <property type="match status" value="1"/>
</dbReference>
<evidence type="ECO:0000259" key="1">
    <source>
        <dbReference type="Pfam" id="PF14301"/>
    </source>
</evidence>
<organism evidence="2">
    <name type="scientific">Siphoviridae sp. ctA4S13</name>
    <dbReference type="NCBI Taxonomy" id="2826179"/>
    <lineage>
        <taxon>Viruses</taxon>
        <taxon>Duplodnaviria</taxon>
        <taxon>Heunggongvirae</taxon>
        <taxon>Uroviricota</taxon>
        <taxon>Caudoviricetes</taxon>
    </lineage>
</organism>
<dbReference type="EMBL" id="BK014961">
    <property type="protein sequence ID" value="DAD84554.1"/>
    <property type="molecule type" value="Genomic_DNA"/>
</dbReference>
<sequence length="197" mass="21958">MEMTKMIFEQKQPKMVVCKSGRTMIALNEQVVKSVESVPVGMTDEGEMRYEEREKEQYAYDVCWLENVGTEADVLNSAKASVLADIEAYDTSTAVNGFMLNGQRVWLDKATRVGLMNSTSIAKAMGQPTTTLWLDDVKLVVECDKAIQLLSALEMYALECFNTTAAHKKAVTEMGTVEEVFGYDYTAGYPEVLTMNV</sequence>
<protein>
    <recommendedName>
        <fullName evidence="1">DUF4376 domain-containing protein</fullName>
    </recommendedName>
</protein>
<feature type="domain" description="DUF4376" evidence="1">
    <location>
        <begin position="78"/>
        <end position="186"/>
    </location>
</feature>
<accession>A0A8S5MQZ9</accession>
<reference evidence="2" key="1">
    <citation type="journal article" date="2021" name="Proc. Natl. Acad. Sci. U.S.A.">
        <title>A Catalog of Tens of Thousands of Viruses from Human Metagenomes Reveals Hidden Associations with Chronic Diseases.</title>
        <authorList>
            <person name="Tisza M.J."/>
            <person name="Buck C.B."/>
        </authorList>
    </citation>
    <scope>NUCLEOTIDE SEQUENCE</scope>
    <source>
        <strain evidence="2">CtA4S13</strain>
    </source>
</reference>
<proteinExistence type="predicted"/>
<name>A0A8S5MQZ9_9CAUD</name>
<evidence type="ECO:0000313" key="2">
    <source>
        <dbReference type="EMBL" id="DAD84554.1"/>
    </source>
</evidence>